<dbReference type="Gene3D" id="3.20.20.140">
    <property type="entry name" value="Metal-dependent hydrolases"/>
    <property type="match status" value="1"/>
</dbReference>
<dbReference type="InterPro" id="IPR016195">
    <property type="entry name" value="Pol/histidinol_Pase-like"/>
</dbReference>
<organism evidence="10 11">
    <name type="scientific">Faecalitalea cylindroides</name>
    <dbReference type="NCBI Taxonomy" id="39483"/>
    <lineage>
        <taxon>Bacteria</taxon>
        <taxon>Bacillati</taxon>
        <taxon>Bacillota</taxon>
        <taxon>Erysipelotrichia</taxon>
        <taxon>Erysipelotrichales</taxon>
        <taxon>Erysipelotrichaceae</taxon>
        <taxon>Faecalitalea</taxon>
    </lineage>
</organism>
<name>A0A1Y4LZ66_9FIRM</name>
<dbReference type="InterPro" id="IPR010140">
    <property type="entry name" value="Histidinol_P_phosphatase_HisJ"/>
</dbReference>
<comment type="caution">
    <text evidence="10">The sequence shown here is derived from an EMBL/GenBank/DDBJ whole genome shotgun (WGS) entry which is preliminary data.</text>
</comment>
<comment type="pathway">
    <text evidence="1 8">Amino-acid biosynthesis; L-histidine biosynthesis; L-histidine from 5-phospho-alpha-D-ribose 1-diphosphate: step 8/9.</text>
</comment>
<keyword evidence="6 8" id="KW-0368">Histidine biosynthesis</keyword>
<evidence type="ECO:0000256" key="2">
    <source>
        <dbReference type="ARBA" id="ARBA00009152"/>
    </source>
</evidence>
<dbReference type="GO" id="GO:0005737">
    <property type="term" value="C:cytoplasm"/>
    <property type="evidence" value="ECO:0007669"/>
    <property type="project" value="TreeGrafter"/>
</dbReference>
<evidence type="ECO:0000256" key="6">
    <source>
        <dbReference type="ARBA" id="ARBA00023102"/>
    </source>
</evidence>
<dbReference type="NCBIfam" id="TIGR01856">
    <property type="entry name" value="hisJ_fam"/>
    <property type="match status" value="1"/>
</dbReference>
<dbReference type="EMBL" id="NFKM01000001">
    <property type="protein sequence ID" value="OUP61898.1"/>
    <property type="molecule type" value="Genomic_DNA"/>
</dbReference>
<evidence type="ECO:0000256" key="3">
    <source>
        <dbReference type="ARBA" id="ARBA00013085"/>
    </source>
</evidence>
<protein>
    <recommendedName>
        <fullName evidence="3 8">Histidinol-phosphatase</fullName>
        <shortName evidence="8">HolPase</shortName>
        <ecNumber evidence="3 8">3.1.3.15</ecNumber>
    </recommendedName>
</protein>
<dbReference type="Pfam" id="PF02811">
    <property type="entry name" value="PHP"/>
    <property type="match status" value="1"/>
</dbReference>
<dbReference type="GO" id="GO:0004401">
    <property type="term" value="F:histidinol-phosphatase activity"/>
    <property type="evidence" value="ECO:0007669"/>
    <property type="project" value="UniProtKB-UniRule"/>
</dbReference>
<evidence type="ECO:0000313" key="11">
    <source>
        <dbReference type="Proteomes" id="UP000195447"/>
    </source>
</evidence>
<dbReference type="SUPFAM" id="SSF89550">
    <property type="entry name" value="PHP domain-like"/>
    <property type="match status" value="1"/>
</dbReference>
<evidence type="ECO:0000259" key="9">
    <source>
        <dbReference type="Pfam" id="PF02811"/>
    </source>
</evidence>
<dbReference type="InterPro" id="IPR004013">
    <property type="entry name" value="PHP_dom"/>
</dbReference>
<evidence type="ECO:0000256" key="4">
    <source>
        <dbReference type="ARBA" id="ARBA00022605"/>
    </source>
</evidence>
<comment type="similarity">
    <text evidence="2 8">Belongs to the PHP hydrolase family. HisK subfamily.</text>
</comment>
<keyword evidence="5 8" id="KW-0378">Hydrolase</keyword>
<dbReference type="UniPathway" id="UPA00031">
    <property type="reaction ID" value="UER00013"/>
</dbReference>
<sequence>MFADYHVHTAFSDDSIYPMEQVVQDATSKKIDEICFTEHVDYGIKVDWDSGKEIVYRNGEPCANCNYPLYMKTIKQMKERYGNKITIKTGLEFGMQMHTIKLYEKLFSQYDLDFVLLSIHQVNDLEFWNQDYQRGKTQKEYNEGYYDEMLQLVKSYKNYSVLAHMDLITRYDNDGVYSFEKIKNKITEILKIVIGDGKGIELNTSSRRYGLSDSTPCRDILTLYYNLGGNIITIGSDSHKPEHLGAYIQEGKELLRSIGFTQYCTFEKMKQYFILFRI</sequence>
<evidence type="ECO:0000256" key="8">
    <source>
        <dbReference type="RuleBase" id="RU366003"/>
    </source>
</evidence>
<comment type="catalytic activity">
    <reaction evidence="7 8">
        <text>L-histidinol phosphate + H2O = L-histidinol + phosphate</text>
        <dbReference type="Rhea" id="RHEA:14465"/>
        <dbReference type="ChEBI" id="CHEBI:15377"/>
        <dbReference type="ChEBI" id="CHEBI:43474"/>
        <dbReference type="ChEBI" id="CHEBI:57699"/>
        <dbReference type="ChEBI" id="CHEBI:57980"/>
        <dbReference type="EC" id="3.1.3.15"/>
    </reaction>
</comment>
<gene>
    <name evidence="10" type="ORF">B5F14_00480</name>
</gene>
<keyword evidence="4 8" id="KW-0028">Amino-acid biosynthesis</keyword>
<dbReference type="AlphaFoldDB" id="A0A1Y4LZ66"/>
<feature type="domain" description="PHP" evidence="9">
    <location>
        <begin position="4"/>
        <end position="205"/>
    </location>
</feature>
<evidence type="ECO:0000256" key="5">
    <source>
        <dbReference type="ARBA" id="ARBA00022801"/>
    </source>
</evidence>
<evidence type="ECO:0000313" key="10">
    <source>
        <dbReference type="EMBL" id="OUP61898.1"/>
    </source>
</evidence>
<reference evidence="11" key="1">
    <citation type="submission" date="2017-04" db="EMBL/GenBank/DDBJ databases">
        <title>Function of individual gut microbiota members based on whole genome sequencing of pure cultures obtained from chicken caecum.</title>
        <authorList>
            <person name="Medvecky M."/>
            <person name="Cejkova D."/>
            <person name="Polansky O."/>
            <person name="Karasova D."/>
            <person name="Kubasova T."/>
            <person name="Cizek A."/>
            <person name="Rychlik I."/>
        </authorList>
    </citation>
    <scope>NUCLEOTIDE SEQUENCE [LARGE SCALE GENOMIC DNA]</scope>
    <source>
        <strain evidence="11">An178</strain>
    </source>
</reference>
<proteinExistence type="inferred from homology"/>
<evidence type="ECO:0000256" key="7">
    <source>
        <dbReference type="ARBA" id="ARBA00049158"/>
    </source>
</evidence>
<dbReference type="Proteomes" id="UP000195447">
    <property type="component" value="Unassembled WGS sequence"/>
</dbReference>
<keyword evidence="11" id="KW-1185">Reference proteome</keyword>
<dbReference type="PANTHER" id="PTHR21039">
    <property type="entry name" value="HISTIDINOL PHOSPHATASE-RELATED"/>
    <property type="match status" value="1"/>
</dbReference>
<accession>A0A1Y4LZ66</accession>
<dbReference type="RefSeq" id="WP_087157990.1">
    <property type="nucleotide sequence ID" value="NZ_NFKM01000001.1"/>
</dbReference>
<dbReference type="PANTHER" id="PTHR21039:SF0">
    <property type="entry name" value="HISTIDINOL-PHOSPHATASE"/>
    <property type="match status" value="1"/>
</dbReference>
<dbReference type="EC" id="3.1.3.15" evidence="3 8"/>
<dbReference type="GO" id="GO:0000105">
    <property type="term" value="P:L-histidine biosynthetic process"/>
    <property type="evidence" value="ECO:0007669"/>
    <property type="project" value="UniProtKB-UniRule"/>
</dbReference>
<evidence type="ECO:0000256" key="1">
    <source>
        <dbReference type="ARBA" id="ARBA00004970"/>
    </source>
</evidence>